<dbReference type="Gene3D" id="2.60.40.150">
    <property type="entry name" value="C2 domain"/>
    <property type="match status" value="2"/>
</dbReference>
<feature type="compositionally biased region" description="Polar residues" evidence="9">
    <location>
        <begin position="2017"/>
        <end position="2026"/>
    </location>
</feature>
<feature type="region of interest" description="Disordered" evidence="9">
    <location>
        <begin position="1"/>
        <end position="93"/>
    </location>
</feature>
<keyword evidence="8" id="KW-0175">Coiled coil</keyword>
<feature type="region of interest" description="Disordered" evidence="9">
    <location>
        <begin position="1160"/>
        <end position="1238"/>
    </location>
</feature>
<evidence type="ECO:0000256" key="3">
    <source>
        <dbReference type="ARBA" id="ARBA00022723"/>
    </source>
</evidence>
<evidence type="ECO:0000256" key="7">
    <source>
        <dbReference type="ARBA" id="ARBA00023136"/>
    </source>
</evidence>
<keyword evidence="5" id="KW-0106">Calcium</keyword>
<dbReference type="FunFam" id="2.60.40.150:FF:000167">
    <property type="entry name" value="Multiple C2 domains, transmembrane 2a"/>
    <property type="match status" value="1"/>
</dbReference>
<feature type="compositionally biased region" description="Basic and acidic residues" evidence="9">
    <location>
        <begin position="3501"/>
        <end position="3514"/>
    </location>
</feature>
<feature type="compositionally biased region" description="Polar residues" evidence="9">
    <location>
        <begin position="2241"/>
        <end position="2254"/>
    </location>
</feature>
<feature type="compositionally biased region" description="Polar residues" evidence="9">
    <location>
        <begin position="3089"/>
        <end position="3100"/>
    </location>
</feature>
<dbReference type="Pfam" id="PF04547">
    <property type="entry name" value="Anoctamin"/>
    <property type="match status" value="1"/>
</dbReference>
<dbReference type="InterPro" id="IPR013583">
    <property type="entry name" value="MCTP_C"/>
</dbReference>
<dbReference type="GO" id="GO:0005509">
    <property type="term" value="F:calcium ion binding"/>
    <property type="evidence" value="ECO:0007669"/>
    <property type="project" value="TreeGrafter"/>
</dbReference>
<feature type="region of interest" description="Disordered" evidence="9">
    <location>
        <begin position="1813"/>
        <end position="1994"/>
    </location>
</feature>
<feature type="compositionally biased region" description="Low complexity" evidence="9">
    <location>
        <begin position="1220"/>
        <end position="1230"/>
    </location>
</feature>
<feature type="region of interest" description="Disordered" evidence="9">
    <location>
        <begin position="3674"/>
        <end position="3695"/>
    </location>
</feature>
<feature type="compositionally biased region" description="Basic residues" evidence="9">
    <location>
        <begin position="1206"/>
        <end position="1216"/>
    </location>
</feature>
<feature type="region of interest" description="Disordered" evidence="9">
    <location>
        <begin position="2799"/>
        <end position="2924"/>
    </location>
</feature>
<dbReference type="Pfam" id="PF08372">
    <property type="entry name" value="PRT_C"/>
    <property type="match status" value="1"/>
</dbReference>
<evidence type="ECO:0000313" key="12">
    <source>
        <dbReference type="EMBL" id="KAF3423076.1"/>
    </source>
</evidence>
<comment type="caution">
    <text evidence="12">The sequence shown here is derived from an EMBL/GenBank/DDBJ whole genome shotgun (WGS) entry which is preliminary data.</text>
</comment>
<feature type="compositionally biased region" description="Low complexity" evidence="9">
    <location>
        <begin position="2274"/>
        <end position="2285"/>
    </location>
</feature>
<keyword evidence="7 10" id="KW-0472">Membrane</keyword>
<evidence type="ECO:0000256" key="2">
    <source>
        <dbReference type="ARBA" id="ARBA00022692"/>
    </source>
</evidence>
<feature type="region of interest" description="Disordered" evidence="9">
    <location>
        <begin position="360"/>
        <end position="400"/>
    </location>
</feature>
<name>A0A833RU82_9HYME</name>
<feature type="domain" description="C2" evidence="11">
    <location>
        <begin position="620"/>
        <end position="743"/>
    </location>
</feature>
<dbReference type="EMBL" id="WNWW01000591">
    <property type="protein sequence ID" value="KAF3423076.1"/>
    <property type="molecule type" value="Genomic_DNA"/>
</dbReference>
<feature type="compositionally biased region" description="Polar residues" evidence="9">
    <location>
        <begin position="3067"/>
        <end position="3081"/>
    </location>
</feature>
<dbReference type="PANTHER" id="PTHR45911:SF4">
    <property type="entry name" value="MULTIPLE C2 AND TRANSMEMBRANE DOMAIN-CONTAINING PROTEIN"/>
    <property type="match status" value="1"/>
</dbReference>
<feature type="region of interest" description="Disordered" evidence="9">
    <location>
        <begin position="1569"/>
        <end position="1638"/>
    </location>
</feature>
<feature type="region of interest" description="Disordered" evidence="9">
    <location>
        <begin position="2230"/>
        <end position="2254"/>
    </location>
</feature>
<keyword evidence="6 10" id="KW-1133">Transmembrane helix</keyword>
<feature type="compositionally biased region" description="Basic and acidic residues" evidence="9">
    <location>
        <begin position="2872"/>
        <end position="2916"/>
    </location>
</feature>
<feature type="region of interest" description="Disordered" evidence="9">
    <location>
        <begin position="2605"/>
        <end position="2649"/>
    </location>
</feature>
<feature type="compositionally biased region" description="Basic and acidic residues" evidence="9">
    <location>
        <begin position="3790"/>
        <end position="3803"/>
    </location>
</feature>
<feature type="region of interest" description="Disordered" evidence="9">
    <location>
        <begin position="3050"/>
        <end position="3105"/>
    </location>
</feature>
<feature type="transmembrane region" description="Helical" evidence="10">
    <location>
        <begin position="958"/>
        <end position="977"/>
    </location>
</feature>
<evidence type="ECO:0000313" key="13">
    <source>
        <dbReference type="Proteomes" id="UP000655588"/>
    </source>
</evidence>
<dbReference type="CDD" id="cd08377">
    <property type="entry name" value="C2C_MCTP_PRT"/>
    <property type="match status" value="1"/>
</dbReference>
<feature type="region of interest" description="Disordered" evidence="9">
    <location>
        <begin position="3616"/>
        <end position="3655"/>
    </location>
</feature>
<protein>
    <recommendedName>
        <fullName evidence="11">C2 domain-containing protein</fullName>
    </recommendedName>
</protein>
<feature type="compositionally biased region" description="Basic and acidic residues" evidence="9">
    <location>
        <begin position="38"/>
        <end position="47"/>
    </location>
</feature>
<feature type="domain" description="C2" evidence="11">
    <location>
        <begin position="467"/>
        <end position="586"/>
    </location>
</feature>
<evidence type="ECO:0000256" key="6">
    <source>
        <dbReference type="ARBA" id="ARBA00022989"/>
    </source>
</evidence>
<keyword evidence="4" id="KW-0677">Repeat</keyword>
<feature type="compositionally biased region" description="Polar residues" evidence="9">
    <location>
        <begin position="1681"/>
        <end position="1709"/>
    </location>
</feature>
<feature type="compositionally biased region" description="Basic and acidic residues" evidence="9">
    <location>
        <begin position="2800"/>
        <end position="2837"/>
    </location>
</feature>
<feature type="coiled-coil region" evidence="8">
    <location>
        <begin position="1264"/>
        <end position="1389"/>
    </location>
</feature>
<feature type="compositionally biased region" description="Polar residues" evidence="9">
    <location>
        <begin position="1601"/>
        <end position="1638"/>
    </location>
</feature>
<feature type="region of interest" description="Disordered" evidence="9">
    <location>
        <begin position="148"/>
        <end position="182"/>
    </location>
</feature>
<feature type="region of interest" description="Disordered" evidence="9">
    <location>
        <begin position="3477"/>
        <end position="3599"/>
    </location>
</feature>
<feature type="transmembrane region" description="Helical" evidence="10">
    <location>
        <begin position="828"/>
        <end position="855"/>
    </location>
</feature>
<dbReference type="InterPro" id="IPR000008">
    <property type="entry name" value="C2_dom"/>
</dbReference>
<feature type="region of interest" description="Disordered" evidence="9">
    <location>
        <begin position="2013"/>
        <end position="2033"/>
    </location>
</feature>
<dbReference type="CDD" id="cd08376">
    <property type="entry name" value="C2B_MCTP_PRT"/>
    <property type="match status" value="1"/>
</dbReference>
<dbReference type="Proteomes" id="UP000655588">
    <property type="component" value="Unassembled WGS sequence"/>
</dbReference>
<feature type="compositionally biased region" description="Basic and acidic residues" evidence="9">
    <location>
        <begin position="1664"/>
        <end position="1680"/>
    </location>
</feature>
<dbReference type="FunFam" id="2.60.40.150:FF:000050">
    <property type="entry name" value="Multiple C2 and transmembrane domain containing 1"/>
    <property type="match status" value="1"/>
</dbReference>
<feature type="region of interest" description="Disordered" evidence="9">
    <location>
        <begin position="3729"/>
        <end position="3809"/>
    </location>
</feature>
<feature type="region of interest" description="Disordered" evidence="9">
    <location>
        <begin position="2473"/>
        <end position="2518"/>
    </location>
</feature>
<feature type="compositionally biased region" description="Basic and acidic residues" evidence="9">
    <location>
        <begin position="2636"/>
        <end position="2649"/>
    </location>
</feature>
<evidence type="ECO:0000256" key="1">
    <source>
        <dbReference type="ARBA" id="ARBA00004141"/>
    </source>
</evidence>
<feature type="transmembrane region" description="Helical" evidence="10">
    <location>
        <begin position="3360"/>
        <end position="3377"/>
    </location>
</feature>
<dbReference type="PANTHER" id="PTHR45911">
    <property type="entry name" value="C2 DOMAIN-CONTAINING PROTEIN"/>
    <property type="match status" value="1"/>
</dbReference>
<feature type="compositionally biased region" description="Basic and acidic residues" evidence="9">
    <location>
        <begin position="148"/>
        <end position="169"/>
    </location>
</feature>
<evidence type="ECO:0000256" key="9">
    <source>
        <dbReference type="SAM" id="MobiDB-lite"/>
    </source>
</evidence>
<feature type="compositionally biased region" description="Polar residues" evidence="9">
    <location>
        <begin position="1953"/>
        <end position="1962"/>
    </location>
</feature>
<proteinExistence type="predicted"/>
<evidence type="ECO:0000256" key="10">
    <source>
        <dbReference type="SAM" id="Phobius"/>
    </source>
</evidence>
<dbReference type="SUPFAM" id="SSF49562">
    <property type="entry name" value="C2 domain (Calcium/lipid-binding domain, CaLB)"/>
    <property type="match status" value="2"/>
</dbReference>
<feature type="compositionally biased region" description="Polar residues" evidence="9">
    <location>
        <begin position="360"/>
        <end position="372"/>
    </location>
</feature>
<feature type="compositionally biased region" description="Basic and acidic residues" evidence="9">
    <location>
        <begin position="3736"/>
        <end position="3776"/>
    </location>
</feature>
<dbReference type="GO" id="GO:0030672">
    <property type="term" value="C:synaptic vesicle membrane"/>
    <property type="evidence" value="ECO:0007669"/>
    <property type="project" value="TreeGrafter"/>
</dbReference>
<evidence type="ECO:0000256" key="5">
    <source>
        <dbReference type="ARBA" id="ARBA00022837"/>
    </source>
</evidence>
<feature type="compositionally biased region" description="Low complexity" evidence="9">
    <location>
        <begin position="71"/>
        <end position="80"/>
    </location>
</feature>
<feature type="compositionally biased region" description="Acidic residues" evidence="9">
    <location>
        <begin position="903"/>
        <end position="913"/>
    </location>
</feature>
<feature type="compositionally biased region" description="Polar residues" evidence="9">
    <location>
        <begin position="1441"/>
        <end position="1453"/>
    </location>
</feature>
<comment type="subcellular location">
    <subcellularLocation>
        <location evidence="1">Membrane</location>
        <topology evidence="1">Multi-pass membrane protein</topology>
    </subcellularLocation>
</comment>
<feature type="compositionally biased region" description="Polar residues" evidence="9">
    <location>
        <begin position="1"/>
        <end position="37"/>
    </location>
</feature>
<dbReference type="PROSITE" id="PS50004">
    <property type="entry name" value="C2"/>
    <property type="match status" value="2"/>
</dbReference>
<feature type="compositionally biased region" description="Basic and acidic residues" evidence="9">
    <location>
        <begin position="382"/>
        <end position="400"/>
    </location>
</feature>
<keyword evidence="2 10" id="KW-0812">Transmembrane</keyword>
<dbReference type="Pfam" id="PF00168">
    <property type="entry name" value="C2"/>
    <property type="match status" value="2"/>
</dbReference>
<dbReference type="GO" id="GO:0046928">
    <property type="term" value="P:regulation of neurotransmitter secretion"/>
    <property type="evidence" value="ECO:0007669"/>
    <property type="project" value="TreeGrafter"/>
</dbReference>
<evidence type="ECO:0000259" key="11">
    <source>
        <dbReference type="PROSITE" id="PS50004"/>
    </source>
</evidence>
<feature type="compositionally biased region" description="Low complexity" evidence="9">
    <location>
        <begin position="1963"/>
        <end position="1977"/>
    </location>
</feature>
<sequence length="3880" mass="437645">MKKNVQTAKSKNDPKQTTNENDLSSRNLDENQLSNAEGKSEMFDRKPTATPRAESSFFKRDKVSDIPPKHSSSIDSKNSSARTSMKFLKVTTNEEPRENKWKKFWEHHRDRFRHKSEEDLATRSRTVEEMTAEVDAVFRKAIRSMRLDRTDTDRRSFNTDETSPEKDDLINDESISELSQNVDVPPRRLKLNTSRAEDCKLFDASADDQGAFKKRPEENDLAIAGSNDGKQEASIGKVTTEISGNDFFVGINDEEKNQLKDKIRSVKSRRWSSLENLGRKVKNVEEDSCGGGIEDLSIERPVRGKEKRTIGSLRSSLERKMGSVERILEDQMEKMWEQNLEKHPWLLPIESWINERCRSSSGTRSVVQNERNSGLELEDGESGEKQRSEQNYDFKFTRSEEKDEEGSIEIKLDHLKKPEFDGVNLISKLKRSLPSEQSKMENQEVLVMKDVKHQDLFDKLKDNYFQRTNRLADVNRRLKSQIWSSVVTIVLVEAKNLLPMDIDGLSDPYVKFRLGTEKYKSKVVHKTLNPVWLEQFDLHLYEDPYLGQELEVTVWDRDKSHQDDLMGRTVIDLATLERETTHRLWRDLEDGSGNIFLLLTISGTTASETISDLAAHEETPREREQLYQRYALANSLQRARDVGHLTVKVFRAQGLAAADLGGKSDPFCVLELVNARLQTQTEYKTLAPCWQKIFTFNVKDINSVLEVTVYDEDRDHKVEFLGKVAIPLLRIRNGEKRWYALKDKKLRGRAKGNSPQILLEMTVVWNVIRACIRTLNPKETKYMEPEIKFKRQVFLRNVLRLKAIIVIVIDIGKYVQSCWEWESKMRSIIALIIFVLGCYYFEPYMFPAAALLILLKYYLLYEDGSGFNQWISGQVAMITGTPLSHHSSSHFHDEGDEGPATPGDDDDDDDDKDKEEKKSLKERLQAIQEVTQTVQNSIGYIASLCERVKNLFNFTVPYLSYLAVILTILGAAVLYFIPLRYLILVWGVNKFFRKIIRPHSVPNNELLDLISRVPDDEELLNYSLDFSITDDRYDMSLKWIDIVIAMKIKIKTRSQTFLPSGFSNADEDKQLHDVGLGGSQMADVSSEDLVPPLPASEALPPVFPAQNFLGQRSRHHPPTKQDASLPQEVSFVSLSGQDFKNGQLLQPGEQNVGNVGQIEENQRQGAKQIKEPGQAPLVPQGESGQNEEEEVQLVYVPAETLAQRGQPKRGRGRKQYPLRQQQQQQPQQPQQHHDSRGIDDQDALARQILQQIQLEREEKAQFLKEERMKEIVRLNEEQKSLERKARLQQEALQREQELQRQREIEKKKKELEKLEELAKQRELERIREAREKQRVEELERRRLAEIRAKEEKRRAEEAAGQREIERLAALEKQKELEFLREREKQRENEARLAGPERTENQDVQAQALPFRDQFHRQHPSDTPKQSKSKVRGRQRQRVHYQDQQNYRETTTPSPNQPPLAVYMGSSSTKTSNVKVADVLRILKDAKTIAVLDTVGPDTPQVFVGPTSLDPPTGYAKFDLPYLSSIDHNRVERKVDKLPFFVAPLSFDPPPGYSKIPFPAPHIGSVVVNTLDNADPKGSDDHNPSPTPLIEPNSYLDGLDSVSESTTPSYEPQTTINYSPESSSTPRYEQTYAPTSSAGYSGSRFRFRQFYGDGKPASVVTSYYDDQRSTTRKQKYYDESSSRTTEAPVQSPKVETSVSRAEDISYSTTPSFREETIGQQEESGQLALINQQLAQQRVKQRYNNGGQYSQQNPQASAGLVGSFDGEITAGDVNDVRAPVGPTQYSLPAELPAISPHLPGLVNSLLDKNEVKLHPAATTTTSTTTTTTTTTTTQRTPTTTYRPRSRQRSRLVPTRPRTTTEAPSTKSNVDKNRRPYNRSRSRFTTTTEEYRESAYEPTKSKIPETTLRYNSEHRRPTSRTNKYRNRDKTSQQSEVVGHAQNLQAQQPGYDAGPSISDSNSPITDSGSSVLHQLDSSSSLNDHAPENYPPTTVSATENYPSFHDVTVNHATALISDDYSRSQNYPQNVQDPRYRPGYDESTLERTDIEKNPVNGFNYQAQSGESLDQEVVQRPKSYQLDGKAENSDFELATTVDPRLRTPEEQRYSQIYEVNVPQNQPEYSLTGQDNLHRVESDKIQAGVDEDNPNERPIFIPLPENKQEDYELPVSPTEIPLSDITTEAITTSTTPVVIRQRVRGRVGTRLHHEPSVQTRNKGSQDEYVRFNVVNQDSTRIVPSRQRARTRPRTQNLSHGSQVQTDGNEYIKIHAVQQQRQIVAATKPPAPSTTTTTVPQQSLLANDETAVESNPPQAHLPKNRQKYQPAPNRRLPLKPTTLPPLTTTPEIVTTTERIPVATVLPEDMTYTGRPKSRPDETKQTRIRGRIRRPGRKRVTTTSTTESVLEAHNELPLDENYPLIRPQSVTAEQQQSPYDDNYDNAGGFLDGARNPTSEHQFYDASSENYPPEFILNFGNYPAQPVQREEYDQTQLASSSAKKYSQASRTRPSEDDRQTTADIYGSESQWSTKLTRTSFQPSFAVNQVPEEAPKSNQRFHESLKNANPPEIITAAPEVSSVTLVVSSDDRNTQREENETMLMGTTIFGRKTVVQDHTEKLNTSETSTTAPEAKEKSNSEADVGQNGDPWLEDKVKDSTEQQNIDLEKIVKKNDNSTSPVGKRTTRRRRVRVRVRPAVDDFVTAESQHLNSALNGLFRGQYKYNPVRESKPSAVGSTSPGKSILQDFLSDILKSGESTKITTTEVPEVAWTMSPAATTPMVIPGDIDETTEIQITTIPYTYSIEETTITVSPEDLFTKLKPRDDTRANEQEKKERNEKKPASVEKETWESTKKRSQKTTINFGSITDKYKTSGNDASKSNGELNDSEAPRGIDQKESEGKNDVAEDGSEIDKESASEFEERNKESMDENSNHPKNHRAKWSEVRYPFAFDHSKPSSWNYDPKTSGRSATTSIPGFVTRNEGDNSVKTLSDYVQAIFDTMKSAEEETTVANTENPDEIATTVLPVFNTEIPDRVNRSREEKSAIDGGAFKLNDDEVETTTWVSFEESETTTNLYENGKEATSDTESTTDVPLKNVTTLERIKTTPHATTNPSSEDYSATDPLLTTTPKPSSTALLTNSTESILGKVLRTSTTTKECDVVMMFPSGASDETLMWLLGRLRAGTPGLVVHVRHHTSSDTYGFYLTAPFNVLLKAAEEIHLPKSLRQEFGGGLKEFIGSESSCFEGSDDEARFFTTQERQSLVLHLLHTLRAGPQDLHSLPGLKMVEGQAIIPKCLSAGIISQVFPLHELPALEKLQRTWVRAFLSPQPLDDICKYFGVKITMYFAWLGHYTTALIVPAAVGAIYWVGIIGRNQAVEDVAYVLFSVFNVIWATVYLETWKRRGAELAYRWGTLDQRDDLLVEPRPLFTDWWDARLESRGYGFWLSYVPKVLLAIVIALMDEAYFKVAVWLNDMERDGGNGTGGNSGQLRSDRIERAGTTNVPGNVGDTNDPVDSRSGAHHAGDTVHYNLRDPGHPALGGHGNGEGRFVVSPADGESEEQQLLSDRTGDATSSSLPDTPTLASSTQTPSSPPTPSATSVPRISETPPAVQTPGSAGSSDLATQFLTENSIGSVRDIHNTPRCSIPGGERAGRRSREWLQTETEASGGADHYSHHLTIGPHGGVDWVRRLGLEAGGRKSSDSEISGAGAVSGSGDELTLHRSTDCIVSKDLASSSDSDLLRSAPPWTVAHRNQKFRFSPEREREREKTEKQQYQQHQRDVQDHKQQSSYYAEKEKDSSGLSDSSKTISSQEEEKPSKEDREAKKTRVKQSLMKRARSVAIFSLKLKERRAREAELKAKVAEKEARWQQPQSCVGGELSCIPIEKLISVDDIAAMELRRLNH</sequence>
<feature type="compositionally biased region" description="Polar residues" evidence="9">
    <location>
        <begin position="1928"/>
        <end position="1944"/>
    </location>
</feature>
<dbReference type="CDD" id="cd22249">
    <property type="entry name" value="UDM1_RNF168_RNF169-like"/>
    <property type="match status" value="1"/>
</dbReference>
<dbReference type="SMART" id="SM00239">
    <property type="entry name" value="C2"/>
    <property type="match status" value="2"/>
</dbReference>
<feature type="compositionally biased region" description="Basic and acidic residues" evidence="9">
    <location>
        <begin position="1886"/>
        <end position="1900"/>
    </location>
</feature>
<feature type="compositionally biased region" description="Low complexity" evidence="9">
    <location>
        <begin position="2483"/>
        <end position="2494"/>
    </location>
</feature>
<feature type="compositionally biased region" description="Polar residues" evidence="9">
    <location>
        <begin position="2856"/>
        <end position="2868"/>
    </location>
</feature>
<feature type="compositionally biased region" description="Low complexity" evidence="9">
    <location>
        <begin position="3558"/>
        <end position="3568"/>
    </location>
</feature>
<keyword evidence="3" id="KW-0479">Metal-binding</keyword>
<evidence type="ECO:0000256" key="8">
    <source>
        <dbReference type="SAM" id="Coils"/>
    </source>
</evidence>
<dbReference type="InterPro" id="IPR035892">
    <property type="entry name" value="C2_domain_sf"/>
</dbReference>
<organism evidence="12 13">
    <name type="scientific">Frieseomelitta varia</name>
    <dbReference type="NCBI Taxonomy" id="561572"/>
    <lineage>
        <taxon>Eukaryota</taxon>
        <taxon>Metazoa</taxon>
        <taxon>Ecdysozoa</taxon>
        <taxon>Arthropoda</taxon>
        <taxon>Hexapoda</taxon>
        <taxon>Insecta</taxon>
        <taxon>Pterygota</taxon>
        <taxon>Neoptera</taxon>
        <taxon>Endopterygota</taxon>
        <taxon>Hymenoptera</taxon>
        <taxon>Apocrita</taxon>
        <taxon>Aculeata</taxon>
        <taxon>Apoidea</taxon>
        <taxon>Anthophila</taxon>
        <taxon>Apidae</taxon>
        <taxon>Frieseomelitta</taxon>
    </lineage>
</organism>
<feature type="compositionally biased region" description="Low complexity" evidence="9">
    <location>
        <begin position="2325"/>
        <end position="2335"/>
    </location>
</feature>
<feature type="compositionally biased region" description="Basic and acidic residues" evidence="9">
    <location>
        <begin position="3629"/>
        <end position="3638"/>
    </location>
</feature>
<gene>
    <name evidence="12" type="ORF">E2986_13669</name>
</gene>
<feature type="compositionally biased region" description="Polar residues" evidence="9">
    <location>
        <begin position="3777"/>
        <end position="3788"/>
    </location>
</feature>
<feature type="transmembrane region" description="Helical" evidence="10">
    <location>
        <begin position="3325"/>
        <end position="3348"/>
    </location>
</feature>
<feature type="compositionally biased region" description="Basic residues" evidence="9">
    <location>
        <begin position="1426"/>
        <end position="1438"/>
    </location>
</feature>
<feature type="compositionally biased region" description="Basic and acidic residues" evidence="9">
    <location>
        <begin position="1573"/>
        <end position="1582"/>
    </location>
</feature>
<feature type="region of interest" description="Disordered" evidence="9">
    <location>
        <begin position="2274"/>
        <end position="2335"/>
    </location>
</feature>
<feature type="compositionally biased region" description="Low complexity" evidence="9">
    <location>
        <begin position="1816"/>
        <end position="1840"/>
    </location>
</feature>
<keyword evidence="13" id="KW-1185">Reference proteome</keyword>
<reference evidence="12" key="1">
    <citation type="submission" date="2019-11" db="EMBL/GenBank/DDBJ databases">
        <title>The nuclear and mitochondrial genomes of Frieseomelitta varia - a highly eusocial stingless bee (Meliponini) with a permanently sterile worker caste.</title>
        <authorList>
            <person name="Freitas F.C.P."/>
            <person name="Lourenco A.P."/>
            <person name="Nunes F.M.F."/>
            <person name="Paschoal A.R."/>
            <person name="Abreu F.C.P."/>
            <person name="Barbin F.O."/>
            <person name="Bataglia L."/>
            <person name="Cardoso-Junior C.A.M."/>
            <person name="Cervoni M.S."/>
            <person name="Silva S.R."/>
            <person name="Dalarmi F."/>
            <person name="Del Lama M.A."/>
            <person name="Depintor T.S."/>
            <person name="Ferreira K.M."/>
            <person name="Goria P.S."/>
            <person name="Jaskot M.C."/>
            <person name="Lago D.C."/>
            <person name="Luna-Lucena D."/>
            <person name="Moda L.M."/>
            <person name="Nascimento L."/>
            <person name="Pedrino M."/>
            <person name="Rabico F.O."/>
            <person name="Sanches F.C."/>
            <person name="Santos D.E."/>
            <person name="Santos C.G."/>
            <person name="Vieira J."/>
            <person name="Lopes T.F."/>
            <person name="Barchuk A.R."/>
            <person name="Hartfelder K."/>
            <person name="Simoes Z.L.P."/>
            <person name="Bitondi M.M.G."/>
            <person name="Pinheiro D.G."/>
        </authorList>
    </citation>
    <scope>NUCLEOTIDE SEQUENCE</scope>
    <source>
        <strain evidence="12">USP_RPSP 00005682</strain>
        <tissue evidence="12">Whole individual</tissue>
    </source>
</reference>
<feature type="region of interest" description="Disordered" evidence="9">
    <location>
        <begin position="1414"/>
        <end position="1458"/>
    </location>
</feature>
<evidence type="ECO:0000256" key="4">
    <source>
        <dbReference type="ARBA" id="ARBA00022737"/>
    </source>
</evidence>
<dbReference type="InterPro" id="IPR049452">
    <property type="entry name" value="Anoctamin_TM"/>
</dbReference>
<feature type="compositionally biased region" description="Polar residues" evidence="9">
    <location>
        <begin position="1854"/>
        <end position="1865"/>
    </location>
</feature>
<feature type="region of interest" description="Disordered" evidence="9">
    <location>
        <begin position="1664"/>
        <end position="1709"/>
    </location>
</feature>
<feature type="compositionally biased region" description="Polar residues" evidence="9">
    <location>
        <begin position="3540"/>
        <end position="3557"/>
    </location>
</feature>
<feature type="compositionally biased region" description="Basic and acidic residues" evidence="9">
    <location>
        <begin position="57"/>
        <end position="68"/>
    </location>
</feature>
<accession>A0A833RU82</accession>
<feature type="region of interest" description="Disordered" evidence="9">
    <location>
        <begin position="886"/>
        <end position="918"/>
    </location>
</feature>